<dbReference type="AlphaFoldDB" id="A0A8J3CA18"/>
<protein>
    <recommendedName>
        <fullName evidence="1">Methyltransferase type 12 domain-containing protein</fullName>
    </recommendedName>
</protein>
<proteinExistence type="predicted"/>
<dbReference type="RefSeq" id="WP_189054589.1">
    <property type="nucleotide sequence ID" value="NZ_BMMK01000003.1"/>
</dbReference>
<dbReference type="CDD" id="cd02440">
    <property type="entry name" value="AdoMet_MTases"/>
    <property type="match status" value="1"/>
</dbReference>
<reference evidence="2" key="1">
    <citation type="journal article" date="2014" name="Int. J. Syst. Evol. Microbiol.">
        <title>Complete genome sequence of Corynebacterium casei LMG S-19264T (=DSM 44701T), isolated from a smear-ripened cheese.</title>
        <authorList>
            <consortium name="US DOE Joint Genome Institute (JGI-PGF)"/>
            <person name="Walter F."/>
            <person name="Albersmeier A."/>
            <person name="Kalinowski J."/>
            <person name="Ruckert C."/>
        </authorList>
    </citation>
    <scope>NUCLEOTIDE SEQUENCE</scope>
    <source>
        <strain evidence="2">CGMCC 4.5737</strain>
    </source>
</reference>
<reference evidence="2" key="2">
    <citation type="submission" date="2020-09" db="EMBL/GenBank/DDBJ databases">
        <authorList>
            <person name="Sun Q."/>
            <person name="Zhou Y."/>
        </authorList>
    </citation>
    <scope>NUCLEOTIDE SEQUENCE</scope>
    <source>
        <strain evidence="2">CGMCC 4.5737</strain>
    </source>
</reference>
<dbReference type="Gene3D" id="3.40.50.150">
    <property type="entry name" value="Vaccinia Virus protein VP39"/>
    <property type="match status" value="1"/>
</dbReference>
<organism evidence="2 3">
    <name type="scientific">Longimycelium tulufanense</name>
    <dbReference type="NCBI Taxonomy" id="907463"/>
    <lineage>
        <taxon>Bacteria</taxon>
        <taxon>Bacillati</taxon>
        <taxon>Actinomycetota</taxon>
        <taxon>Actinomycetes</taxon>
        <taxon>Pseudonocardiales</taxon>
        <taxon>Pseudonocardiaceae</taxon>
        <taxon>Longimycelium</taxon>
    </lineage>
</organism>
<gene>
    <name evidence="2" type="ORF">GCM10012275_11260</name>
</gene>
<accession>A0A8J3CA18</accession>
<dbReference type="Proteomes" id="UP000637578">
    <property type="component" value="Unassembled WGS sequence"/>
</dbReference>
<name>A0A8J3CA18_9PSEU</name>
<dbReference type="Pfam" id="PF08242">
    <property type="entry name" value="Methyltransf_12"/>
    <property type="match status" value="1"/>
</dbReference>
<dbReference type="EMBL" id="BMMK01000003">
    <property type="protein sequence ID" value="GGM42044.1"/>
    <property type="molecule type" value="Genomic_DNA"/>
</dbReference>
<evidence type="ECO:0000313" key="3">
    <source>
        <dbReference type="Proteomes" id="UP000637578"/>
    </source>
</evidence>
<comment type="caution">
    <text evidence="2">The sequence shown here is derived from an EMBL/GenBank/DDBJ whole genome shotgun (WGS) entry which is preliminary data.</text>
</comment>
<dbReference type="InterPro" id="IPR029063">
    <property type="entry name" value="SAM-dependent_MTases_sf"/>
</dbReference>
<dbReference type="SUPFAM" id="SSF53335">
    <property type="entry name" value="S-adenosyl-L-methionine-dependent methyltransferases"/>
    <property type="match status" value="1"/>
</dbReference>
<sequence>MTTHGHGHGHDGIDWAEKLGDLSRHDALATASYQEIARSVVTASTRTVIDVGPGAGGMSLELARQLADHGGGTLVLVDMTPEVLDHSVALVRGQLGGQVEVRPVKADVADPRAFTDIPAGDLVWASHVVHHLPDQQLAVRRLAALLTPGGRLALAEGGLEARTLPWDVGIGAPGLEHRLCATRGEWFRELRDTMPDAVRLPVGWTRALAAAGLVDVTSFTTLVDHPAPASAQVREAVVDRLRWLLEITADRLGADDLEAVHALLDTTSPHFAGARDDIYWLAADTVHLGTAPTG</sequence>
<evidence type="ECO:0000259" key="1">
    <source>
        <dbReference type="Pfam" id="PF08242"/>
    </source>
</evidence>
<feature type="domain" description="Methyltransferase type 12" evidence="1">
    <location>
        <begin position="49"/>
        <end position="152"/>
    </location>
</feature>
<evidence type="ECO:0000313" key="2">
    <source>
        <dbReference type="EMBL" id="GGM42044.1"/>
    </source>
</evidence>
<dbReference type="InterPro" id="IPR013217">
    <property type="entry name" value="Methyltransf_12"/>
</dbReference>
<keyword evidence="3" id="KW-1185">Reference proteome</keyword>